<evidence type="ECO:0000256" key="9">
    <source>
        <dbReference type="SAM" id="Phobius"/>
    </source>
</evidence>
<evidence type="ECO:0000256" key="8">
    <source>
        <dbReference type="SAM" id="Coils"/>
    </source>
</evidence>
<evidence type="ECO:0000256" key="6">
    <source>
        <dbReference type="ARBA" id="ARBA00022777"/>
    </source>
</evidence>
<sequence>MMRASRRVRSMIMRLFVGAMVSSFAVFTLMVVIFGFSLEDEIFDLQVRDAATEFINENPSPLELSGTMPGLKMTYYIGTEAMPDWLKAQVDPTYRNGAFEVFGKEHGHFHALVRTLDDGRNLYVFFNARPFIRSTPQIKGFLVIIGGMVALGLLISLFFLARMSRKVSGPLEHMAQVLGDGDSVAGRMTIPKSAPRELQALARAIEDREARIQELIERERQFNRDASHELRTPLSVAYGAAEVLEEKEGGKSRALMRLKAAIKDMQQLTEGILWLGRDPGRAQACDVSAVCASSIRAYGHLVGDRPVTIRQEGEGVSMPVPEAVAHVMVGNILRNALSYTEEGEVLVSAAEGTLEITDTGVGFGHADPAKQGFGVGLTLVSRLCDHFRISFEATARPDGGTVARLTWRDID</sequence>
<dbReference type="GO" id="GO:0000155">
    <property type="term" value="F:phosphorelay sensor kinase activity"/>
    <property type="evidence" value="ECO:0007669"/>
    <property type="project" value="InterPro"/>
</dbReference>
<dbReference type="AlphaFoldDB" id="A0A1G7A971"/>
<evidence type="ECO:0000259" key="10">
    <source>
        <dbReference type="PROSITE" id="PS50109"/>
    </source>
</evidence>
<dbReference type="RefSeq" id="WP_068303895.1">
    <property type="nucleotide sequence ID" value="NZ_FNAK01000004.1"/>
</dbReference>
<feature type="domain" description="Histidine kinase" evidence="10">
    <location>
        <begin position="225"/>
        <end position="411"/>
    </location>
</feature>
<keyword evidence="4" id="KW-0808">Transferase</keyword>
<dbReference type="EMBL" id="FNAK01000004">
    <property type="protein sequence ID" value="SDE11027.1"/>
    <property type="molecule type" value="Genomic_DNA"/>
</dbReference>
<dbReference type="Proteomes" id="UP000183685">
    <property type="component" value="Unassembled WGS sequence"/>
</dbReference>
<dbReference type="InterPro" id="IPR003661">
    <property type="entry name" value="HisK_dim/P_dom"/>
</dbReference>
<evidence type="ECO:0000256" key="5">
    <source>
        <dbReference type="ARBA" id="ARBA00022692"/>
    </source>
</evidence>
<keyword evidence="8" id="KW-0175">Coiled coil</keyword>
<proteinExistence type="predicted"/>
<dbReference type="SUPFAM" id="SSF47384">
    <property type="entry name" value="Homodimeric domain of signal transducing histidine kinase"/>
    <property type="match status" value="1"/>
</dbReference>
<evidence type="ECO:0000256" key="1">
    <source>
        <dbReference type="ARBA" id="ARBA00000085"/>
    </source>
</evidence>
<name>A0A1G7A971_9PROT</name>
<keyword evidence="9" id="KW-0472">Membrane</keyword>
<dbReference type="SMART" id="SM00388">
    <property type="entry name" value="HisKA"/>
    <property type="match status" value="1"/>
</dbReference>
<dbReference type="InterPro" id="IPR050428">
    <property type="entry name" value="TCS_sensor_his_kinase"/>
</dbReference>
<dbReference type="Pfam" id="PF00512">
    <property type="entry name" value="HisKA"/>
    <property type="match status" value="1"/>
</dbReference>
<evidence type="ECO:0000256" key="2">
    <source>
        <dbReference type="ARBA" id="ARBA00012438"/>
    </source>
</evidence>
<keyword evidence="5 9" id="KW-0812">Transmembrane</keyword>
<keyword evidence="12" id="KW-1185">Reference proteome</keyword>
<evidence type="ECO:0000313" key="11">
    <source>
        <dbReference type="EMBL" id="SDE11027.1"/>
    </source>
</evidence>
<dbReference type="Pfam" id="PF02518">
    <property type="entry name" value="HATPase_c"/>
    <property type="match status" value="1"/>
</dbReference>
<dbReference type="InterPro" id="IPR036890">
    <property type="entry name" value="HATPase_C_sf"/>
</dbReference>
<evidence type="ECO:0000256" key="3">
    <source>
        <dbReference type="ARBA" id="ARBA00022553"/>
    </source>
</evidence>
<reference evidence="11 12" key="1">
    <citation type="submission" date="2016-10" db="EMBL/GenBank/DDBJ databases">
        <authorList>
            <person name="de Groot N.N."/>
        </authorList>
    </citation>
    <scope>NUCLEOTIDE SEQUENCE [LARGE SCALE GENOMIC DNA]</scope>
    <source>
        <strain evidence="11 12">CGMCC 1.9109</strain>
    </source>
</reference>
<dbReference type="SUPFAM" id="SSF55874">
    <property type="entry name" value="ATPase domain of HSP90 chaperone/DNA topoisomerase II/histidine kinase"/>
    <property type="match status" value="1"/>
</dbReference>
<feature type="coiled-coil region" evidence="8">
    <location>
        <begin position="198"/>
        <end position="225"/>
    </location>
</feature>
<dbReference type="PANTHER" id="PTHR45436">
    <property type="entry name" value="SENSOR HISTIDINE KINASE YKOH"/>
    <property type="match status" value="1"/>
</dbReference>
<dbReference type="OrthoDB" id="9804645at2"/>
<dbReference type="SMART" id="SM00387">
    <property type="entry name" value="HATPase_c"/>
    <property type="match status" value="1"/>
</dbReference>
<feature type="transmembrane region" description="Helical" evidence="9">
    <location>
        <begin position="12"/>
        <end position="36"/>
    </location>
</feature>
<feature type="transmembrane region" description="Helical" evidence="9">
    <location>
        <begin position="140"/>
        <end position="161"/>
    </location>
</feature>
<dbReference type="GO" id="GO:0005886">
    <property type="term" value="C:plasma membrane"/>
    <property type="evidence" value="ECO:0007669"/>
    <property type="project" value="TreeGrafter"/>
</dbReference>
<comment type="catalytic activity">
    <reaction evidence="1">
        <text>ATP + protein L-histidine = ADP + protein N-phospho-L-histidine.</text>
        <dbReference type="EC" id="2.7.13.3"/>
    </reaction>
</comment>
<organism evidence="11 12">
    <name type="scientific">Kordiimonas lacus</name>
    <dbReference type="NCBI Taxonomy" id="637679"/>
    <lineage>
        <taxon>Bacteria</taxon>
        <taxon>Pseudomonadati</taxon>
        <taxon>Pseudomonadota</taxon>
        <taxon>Alphaproteobacteria</taxon>
        <taxon>Kordiimonadales</taxon>
        <taxon>Kordiimonadaceae</taxon>
        <taxon>Kordiimonas</taxon>
    </lineage>
</organism>
<keyword evidence="7 9" id="KW-1133">Transmembrane helix</keyword>
<dbReference type="CDD" id="cd00082">
    <property type="entry name" value="HisKA"/>
    <property type="match status" value="1"/>
</dbReference>
<dbReference type="Gene3D" id="1.10.287.130">
    <property type="match status" value="1"/>
</dbReference>
<dbReference type="Gene3D" id="3.30.565.10">
    <property type="entry name" value="Histidine kinase-like ATPase, C-terminal domain"/>
    <property type="match status" value="1"/>
</dbReference>
<dbReference type="InterPro" id="IPR005467">
    <property type="entry name" value="His_kinase_dom"/>
</dbReference>
<dbReference type="EC" id="2.7.13.3" evidence="2"/>
<accession>A0A1G7A971</accession>
<keyword evidence="3" id="KW-0597">Phosphoprotein</keyword>
<dbReference type="PANTHER" id="PTHR45436:SF16">
    <property type="entry name" value="HISTIDINE KINASE"/>
    <property type="match status" value="1"/>
</dbReference>
<dbReference type="PROSITE" id="PS50109">
    <property type="entry name" value="HIS_KIN"/>
    <property type="match status" value="1"/>
</dbReference>
<dbReference type="STRING" id="637679.GCA_001550055_01724"/>
<keyword evidence="6 11" id="KW-0418">Kinase</keyword>
<evidence type="ECO:0000313" key="12">
    <source>
        <dbReference type="Proteomes" id="UP000183685"/>
    </source>
</evidence>
<protein>
    <recommendedName>
        <fullName evidence="2">histidine kinase</fullName>
        <ecNumber evidence="2">2.7.13.3</ecNumber>
    </recommendedName>
</protein>
<dbReference type="InterPro" id="IPR003594">
    <property type="entry name" value="HATPase_dom"/>
</dbReference>
<gene>
    <name evidence="11" type="ORF">SAMN04488071_2133</name>
</gene>
<evidence type="ECO:0000256" key="4">
    <source>
        <dbReference type="ARBA" id="ARBA00022679"/>
    </source>
</evidence>
<dbReference type="InterPro" id="IPR036097">
    <property type="entry name" value="HisK_dim/P_sf"/>
</dbReference>
<evidence type="ECO:0000256" key="7">
    <source>
        <dbReference type="ARBA" id="ARBA00022989"/>
    </source>
</evidence>